<dbReference type="EC" id="1.6.5.-" evidence="6"/>
<comment type="catalytic activity">
    <reaction evidence="6">
        <text>2 a quinone + NADH + H(+) = 2 a 1,4-benzosemiquinone + NAD(+)</text>
        <dbReference type="Rhea" id="RHEA:65952"/>
        <dbReference type="ChEBI" id="CHEBI:15378"/>
        <dbReference type="ChEBI" id="CHEBI:57540"/>
        <dbReference type="ChEBI" id="CHEBI:57945"/>
        <dbReference type="ChEBI" id="CHEBI:132124"/>
        <dbReference type="ChEBI" id="CHEBI:134225"/>
    </reaction>
</comment>
<feature type="binding site" evidence="6">
    <location>
        <begin position="100"/>
        <end position="103"/>
    </location>
    <ligand>
        <name>FMN</name>
        <dbReference type="ChEBI" id="CHEBI:58210"/>
    </ligand>
</feature>
<dbReference type="GO" id="GO:0010181">
    <property type="term" value="F:FMN binding"/>
    <property type="evidence" value="ECO:0007669"/>
    <property type="project" value="UniProtKB-UniRule"/>
</dbReference>
<dbReference type="InterPro" id="IPR050104">
    <property type="entry name" value="FMN-dep_NADH:Q_OxRdtase_AzoR1"/>
</dbReference>
<gene>
    <name evidence="8" type="primary">azoR1</name>
    <name evidence="6" type="synonym">azoR</name>
    <name evidence="8" type="ORF">SCARR_03583</name>
</gene>
<sequence length="223" mass="25031">MNVLHVCANPKPTEESVSKQLAATFFTKLIELTPDVELVNVNLYDEKPPFYSYELYKRAWYPVFDESYEPSKVEEMAMNYASKQAEDFNAADVLVLTMPMWNFSAPAIMKAWMDQVLCPGLTFSISKEDGVKPLHKIKSVVLLVSSGGVYMEDDPRDALTSQVRHAFDFIGIDDIEIVWADGQNPLFFGDNEDRKAMALEAASEIAEDIAELDLSEAQEAVAE</sequence>
<dbReference type="Proteomes" id="UP000346198">
    <property type="component" value="Unassembled WGS sequence"/>
</dbReference>
<keyword evidence="4 6" id="KW-0520">NAD</keyword>
<keyword evidence="2 6" id="KW-0288">FMN</keyword>
<dbReference type="EC" id="1.7.1.17" evidence="6"/>
<name>A0A6C2UN76_9BACT</name>
<proteinExistence type="inferred from homology"/>
<dbReference type="InterPro" id="IPR003680">
    <property type="entry name" value="Flavodoxin_fold"/>
</dbReference>
<dbReference type="RefSeq" id="WP_136062961.1">
    <property type="nucleotide sequence ID" value="NZ_CAAHFH010000002.1"/>
</dbReference>
<dbReference type="Pfam" id="PF02525">
    <property type="entry name" value="Flavodoxin_2"/>
    <property type="match status" value="1"/>
</dbReference>
<comment type="cofactor">
    <cofactor evidence="6">
        <name>FMN</name>
        <dbReference type="ChEBI" id="CHEBI:58210"/>
    </cofactor>
    <text evidence="6">Binds 1 FMN per subunit.</text>
</comment>
<dbReference type="HAMAP" id="MF_01216">
    <property type="entry name" value="Azoreductase_type1"/>
    <property type="match status" value="1"/>
</dbReference>
<dbReference type="SUPFAM" id="SSF52218">
    <property type="entry name" value="Flavoproteins"/>
    <property type="match status" value="1"/>
</dbReference>
<dbReference type="EMBL" id="CAAHFH010000002">
    <property type="protein sequence ID" value="VGO21509.1"/>
    <property type="molecule type" value="Genomic_DNA"/>
</dbReference>
<protein>
    <recommendedName>
        <fullName evidence="6">FMN dependent NADH:quinone oxidoreductase</fullName>
        <ecNumber evidence="6">1.6.5.-</ecNumber>
    </recommendedName>
    <alternativeName>
        <fullName evidence="6">Azo-dye reductase</fullName>
    </alternativeName>
    <alternativeName>
        <fullName evidence="6">FMN-dependent NADH-azo compound oxidoreductase</fullName>
    </alternativeName>
    <alternativeName>
        <fullName evidence="6">FMN-dependent NADH-azoreductase</fullName>
        <ecNumber evidence="6">1.7.1.17</ecNumber>
    </alternativeName>
</protein>
<comment type="catalytic activity">
    <reaction evidence="5">
        <text>N,N-dimethyl-1,4-phenylenediamine + anthranilate + 2 NAD(+) = 2-(4-dimethylaminophenyl)diazenylbenzoate + 2 NADH + 2 H(+)</text>
        <dbReference type="Rhea" id="RHEA:55872"/>
        <dbReference type="ChEBI" id="CHEBI:15378"/>
        <dbReference type="ChEBI" id="CHEBI:15783"/>
        <dbReference type="ChEBI" id="CHEBI:16567"/>
        <dbReference type="ChEBI" id="CHEBI:57540"/>
        <dbReference type="ChEBI" id="CHEBI:57945"/>
        <dbReference type="ChEBI" id="CHEBI:71579"/>
        <dbReference type="EC" id="1.7.1.17"/>
    </reaction>
    <physiologicalReaction direction="right-to-left" evidence="5">
        <dbReference type="Rhea" id="RHEA:55874"/>
    </physiologicalReaction>
</comment>
<evidence type="ECO:0000256" key="6">
    <source>
        <dbReference type="HAMAP-Rule" id="MF_01216"/>
    </source>
</evidence>
<evidence type="ECO:0000313" key="8">
    <source>
        <dbReference type="EMBL" id="VGO21509.1"/>
    </source>
</evidence>
<dbReference type="PANTHER" id="PTHR43741:SF4">
    <property type="entry name" value="FMN-DEPENDENT NADH:QUINONE OXIDOREDUCTASE"/>
    <property type="match status" value="1"/>
</dbReference>
<evidence type="ECO:0000256" key="1">
    <source>
        <dbReference type="ARBA" id="ARBA00022630"/>
    </source>
</evidence>
<dbReference type="GO" id="GO:0016652">
    <property type="term" value="F:oxidoreductase activity, acting on NAD(P)H as acceptor"/>
    <property type="evidence" value="ECO:0007669"/>
    <property type="project" value="UniProtKB-UniRule"/>
</dbReference>
<feature type="binding site" evidence="6">
    <location>
        <begin position="16"/>
        <end position="18"/>
    </location>
    <ligand>
        <name>FMN</name>
        <dbReference type="ChEBI" id="CHEBI:58210"/>
    </ligand>
</feature>
<comment type="function">
    <text evidence="6">Quinone reductase that provides resistance to thiol-specific stress caused by electrophilic quinones.</text>
</comment>
<comment type="subunit">
    <text evidence="6">Homodimer.</text>
</comment>
<evidence type="ECO:0000256" key="5">
    <source>
        <dbReference type="ARBA" id="ARBA00048542"/>
    </source>
</evidence>
<evidence type="ECO:0000259" key="7">
    <source>
        <dbReference type="Pfam" id="PF02525"/>
    </source>
</evidence>
<evidence type="ECO:0000256" key="2">
    <source>
        <dbReference type="ARBA" id="ARBA00022643"/>
    </source>
</evidence>
<comment type="function">
    <text evidence="6">Also exhibits azoreductase activity. Catalyzes the reductive cleavage of the azo bond in aromatic azo compounds to the corresponding amines.</text>
</comment>
<keyword evidence="1 6" id="KW-0285">Flavoprotein</keyword>
<evidence type="ECO:0000256" key="4">
    <source>
        <dbReference type="ARBA" id="ARBA00023027"/>
    </source>
</evidence>
<dbReference type="InterPro" id="IPR029039">
    <property type="entry name" value="Flavoprotein-like_sf"/>
</dbReference>
<accession>A0A6C2UN76</accession>
<dbReference type="GO" id="GO:0016655">
    <property type="term" value="F:oxidoreductase activity, acting on NAD(P)H, quinone or similar compound as acceptor"/>
    <property type="evidence" value="ECO:0007669"/>
    <property type="project" value="InterPro"/>
</dbReference>
<dbReference type="PANTHER" id="PTHR43741">
    <property type="entry name" value="FMN-DEPENDENT NADH-AZOREDUCTASE 1"/>
    <property type="match status" value="1"/>
</dbReference>
<comment type="caution">
    <text evidence="6">Lacks conserved residue(s) required for the propagation of feature annotation.</text>
</comment>
<organism evidence="8 9">
    <name type="scientific">Pontiella sulfatireligans</name>
    <dbReference type="NCBI Taxonomy" id="2750658"/>
    <lineage>
        <taxon>Bacteria</taxon>
        <taxon>Pseudomonadati</taxon>
        <taxon>Kiritimatiellota</taxon>
        <taxon>Kiritimatiellia</taxon>
        <taxon>Kiritimatiellales</taxon>
        <taxon>Pontiellaceae</taxon>
        <taxon>Pontiella</taxon>
    </lineage>
</organism>
<dbReference type="GO" id="GO:0009055">
    <property type="term" value="F:electron transfer activity"/>
    <property type="evidence" value="ECO:0007669"/>
    <property type="project" value="UniProtKB-UniRule"/>
</dbReference>
<dbReference type="Gene3D" id="3.40.50.360">
    <property type="match status" value="1"/>
</dbReference>
<reference evidence="8 9" key="1">
    <citation type="submission" date="2019-04" db="EMBL/GenBank/DDBJ databases">
        <authorList>
            <person name="Van Vliet M D."/>
        </authorList>
    </citation>
    <scope>NUCLEOTIDE SEQUENCE [LARGE SCALE GENOMIC DNA]</scope>
    <source>
        <strain evidence="8 9">F21</strain>
    </source>
</reference>
<evidence type="ECO:0000256" key="3">
    <source>
        <dbReference type="ARBA" id="ARBA00023002"/>
    </source>
</evidence>
<keyword evidence="3 6" id="KW-0560">Oxidoreductase</keyword>
<keyword evidence="9" id="KW-1185">Reference proteome</keyword>
<feature type="domain" description="Flavodoxin-like fold" evidence="7">
    <location>
        <begin position="1"/>
        <end position="200"/>
    </location>
</feature>
<comment type="similarity">
    <text evidence="6">Belongs to the azoreductase type 1 family.</text>
</comment>
<evidence type="ECO:0000313" key="9">
    <source>
        <dbReference type="Proteomes" id="UP000346198"/>
    </source>
</evidence>
<dbReference type="AlphaFoldDB" id="A0A6C2UN76"/>
<dbReference type="InterPro" id="IPR023048">
    <property type="entry name" value="NADH:quinone_OxRdtase_FMN_depd"/>
</dbReference>
<feature type="binding site" evidence="6">
    <location>
        <begin position="145"/>
        <end position="148"/>
    </location>
    <ligand>
        <name>FMN</name>
        <dbReference type="ChEBI" id="CHEBI:58210"/>
    </ligand>
</feature>